<name>A0A951U4G4_9CYAN</name>
<gene>
    <name evidence="1" type="ORF">KME07_09270</name>
</gene>
<sequence>MLVMPANNASSYVHYWAGRQQGLVGHLWSPGRNISYYPWLPYMLDNGKYAAVAAGRTWDGNQFIQHCNHAMTLPVMPRWIVVPDEPRNAAQTLKLWQEWEPILRPYAVPLAFAIQDGIEFEQIPQSANVCFIGGSDAWRYPRLEAIVERGHANGKLIHVGRINGHKIWLCDRLGVDSIDSSGWFSGPYPRAILEHYFRYRVGEAEPPSADQLNLLTVEPEGNSYFEQFCRVQPKPNFWRHRIPPNIEREHLLQAMEHWADVPAKHQPTKFVVVHEGKLFPPKLLIARANVYANGTYWFPHLFSGGEKLHRFLRHRGFDIVQIAELGYGRNP</sequence>
<accession>A0A951U4G4</accession>
<proteinExistence type="predicted"/>
<evidence type="ECO:0000313" key="1">
    <source>
        <dbReference type="EMBL" id="MBW4465615.1"/>
    </source>
</evidence>
<organism evidence="1 2">
    <name type="scientific">Pegethrix bostrychoides GSE-TBD4-15B</name>
    <dbReference type="NCBI Taxonomy" id="2839662"/>
    <lineage>
        <taxon>Bacteria</taxon>
        <taxon>Bacillati</taxon>
        <taxon>Cyanobacteriota</taxon>
        <taxon>Cyanophyceae</taxon>
        <taxon>Oculatellales</taxon>
        <taxon>Oculatellaceae</taxon>
        <taxon>Pegethrix</taxon>
    </lineage>
</organism>
<dbReference type="AlphaFoldDB" id="A0A951U4G4"/>
<reference evidence="1" key="2">
    <citation type="journal article" date="2022" name="Microbiol. Resour. Announc.">
        <title>Metagenome Sequencing to Explore Phylogenomics of Terrestrial Cyanobacteria.</title>
        <authorList>
            <person name="Ward R.D."/>
            <person name="Stajich J.E."/>
            <person name="Johansen J.R."/>
            <person name="Huntemann M."/>
            <person name="Clum A."/>
            <person name="Foster B."/>
            <person name="Foster B."/>
            <person name="Roux S."/>
            <person name="Palaniappan K."/>
            <person name="Varghese N."/>
            <person name="Mukherjee S."/>
            <person name="Reddy T.B.K."/>
            <person name="Daum C."/>
            <person name="Copeland A."/>
            <person name="Chen I.A."/>
            <person name="Ivanova N.N."/>
            <person name="Kyrpides N.C."/>
            <person name="Shapiro N."/>
            <person name="Eloe-Fadrosh E.A."/>
            <person name="Pietrasiak N."/>
        </authorList>
    </citation>
    <scope>NUCLEOTIDE SEQUENCE</scope>
    <source>
        <strain evidence="1">GSE-TBD4-15B</strain>
    </source>
</reference>
<comment type="caution">
    <text evidence="1">The sequence shown here is derived from an EMBL/GenBank/DDBJ whole genome shotgun (WGS) entry which is preliminary data.</text>
</comment>
<protein>
    <submittedName>
        <fullName evidence="1">Uncharacterized protein</fullName>
    </submittedName>
</protein>
<dbReference type="Proteomes" id="UP000707356">
    <property type="component" value="Unassembled WGS sequence"/>
</dbReference>
<dbReference type="EMBL" id="JAHHHV010000052">
    <property type="protein sequence ID" value="MBW4465615.1"/>
    <property type="molecule type" value="Genomic_DNA"/>
</dbReference>
<reference evidence="1" key="1">
    <citation type="submission" date="2021-05" db="EMBL/GenBank/DDBJ databases">
        <authorList>
            <person name="Pietrasiak N."/>
            <person name="Ward R."/>
            <person name="Stajich J.E."/>
            <person name="Kurbessoian T."/>
        </authorList>
    </citation>
    <scope>NUCLEOTIDE SEQUENCE</scope>
    <source>
        <strain evidence="1">GSE-TBD4-15B</strain>
    </source>
</reference>
<evidence type="ECO:0000313" key="2">
    <source>
        <dbReference type="Proteomes" id="UP000707356"/>
    </source>
</evidence>